<dbReference type="OrthoDB" id="5497289at2"/>
<keyword evidence="3" id="KW-1185">Reference proteome</keyword>
<dbReference type="RefSeq" id="WP_040136147.1">
    <property type="nucleotide sequence ID" value="NZ_CP009889.1"/>
</dbReference>
<accession>A0A0A7EKQ8</accession>
<name>A0A0A7EKQ8_9GAMM</name>
<organism evidence="2 3">
    <name type="scientific">Pseudoalteromonas piratica</name>
    <dbReference type="NCBI Taxonomy" id="1348114"/>
    <lineage>
        <taxon>Bacteria</taxon>
        <taxon>Pseudomonadati</taxon>
        <taxon>Pseudomonadota</taxon>
        <taxon>Gammaproteobacteria</taxon>
        <taxon>Alteromonadales</taxon>
        <taxon>Pseudoalteromonadaceae</taxon>
        <taxon>Pseudoalteromonas</taxon>
    </lineage>
</organism>
<reference evidence="2 3" key="1">
    <citation type="submission" date="2014-11" db="EMBL/GenBank/DDBJ databases">
        <title>Complete Genome Sequence of Pseudoalteromonas sp. Strain OCN003 Isolated from Kaneohe Bay, Oahu, Hawaii.</title>
        <authorList>
            <person name="Beurmann S."/>
            <person name="Videau P."/>
            <person name="Ushijima B."/>
            <person name="Smith A.M."/>
            <person name="Aeby G.S."/>
            <person name="Callahan S.M."/>
            <person name="Belcaid M."/>
        </authorList>
    </citation>
    <scope>NUCLEOTIDE SEQUENCE [LARGE SCALE GENOMIC DNA]</scope>
    <source>
        <strain evidence="2 3">OCN003</strain>
    </source>
</reference>
<evidence type="ECO:0000259" key="1">
    <source>
        <dbReference type="Pfam" id="PF10137"/>
    </source>
</evidence>
<evidence type="ECO:0000313" key="3">
    <source>
        <dbReference type="Proteomes" id="UP000030341"/>
    </source>
</evidence>
<dbReference type="EMBL" id="CP009889">
    <property type="protein sequence ID" value="AIY67280.1"/>
    <property type="molecule type" value="Genomic_DNA"/>
</dbReference>
<dbReference type="GO" id="GO:0050135">
    <property type="term" value="F:NADP+ nucleosidase activity"/>
    <property type="evidence" value="ECO:0007669"/>
    <property type="project" value="InterPro"/>
</dbReference>
<dbReference type="KEGG" id="pseo:OM33_19735"/>
<protein>
    <submittedName>
        <fullName evidence="2">Nucleotide-binding protein</fullName>
    </submittedName>
</protein>
<proteinExistence type="predicted"/>
<dbReference type="AlphaFoldDB" id="A0A0A7EKQ8"/>
<evidence type="ECO:0000313" key="2">
    <source>
        <dbReference type="EMBL" id="AIY67280.1"/>
    </source>
</evidence>
<dbReference type="InterPro" id="IPR019302">
    <property type="entry name" value="CAP12/PCTIR_TIR_dom"/>
</dbReference>
<dbReference type="eggNOG" id="COG4271">
    <property type="taxonomic scope" value="Bacteria"/>
</dbReference>
<dbReference type="HOGENOM" id="CLU_888249_0_0_6"/>
<dbReference type="Pfam" id="PF10137">
    <property type="entry name" value="CAP12-PCTIR_TIR"/>
    <property type="match status" value="1"/>
</dbReference>
<sequence>MSDLTTKERRKLETYFEMGGGYFLDFSNNSLAQFVAESVDLELYSNKYEIGSGSKANRMRAIWDLEPNQLVGKLIRDIIEDDDEKRLLYPHHKNRNQELKIHCLQIAARLEGSHGTIAPHVVSQPFSSGSFQPAQQSVPVNSPSAVGVFPPVQQNIPANTAPVKQHFTQPAQQKVPAFSKTTNDKNKVFIVHGHDDLAKEQLARFVSQVGLVPIILHEQASSSKTIIEKIEKYADEVCFAIVLYTPCDVGAKAGVTALSPRSRQNVVFEHGYFIGKLGRENVTAIVKGDLEKPNDISGVVYETLDAAGAWKFKLAKEMKISGCEIDMNNII</sequence>
<gene>
    <name evidence="2" type="ORF">OM33_19735</name>
</gene>
<feature type="domain" description="CD-NTase-associated protein 12/Pycsar effector protein TIR" evidence="1">
    <location>
        <begin position="187"/>
        <end position="305"/>
    </location>
</feature>
<dbReference type="Proteomes" id="UP000030341">
    <property type="component" value="Chromosome 2"/>
</dbReference>